<reference evidence="8" key="2">
    <citation type="submission" date="2025-08" db="UniProtKB">
        <authorList>
            <consortium name="Ensembl"/>
        </authorList>
    </citation>
    <scope>IDENTIFICATION</scope>
</reference>
<name>A0A8C9R4E7_SCLFO</name>
<dbReference type="RefSeq" id="XP_018596349.2">
    <property type="nucleotide sequence ID" value="XM_018740833.2"/>
</dbReference>
<dbReference type="FunFam" id="3.40.50.300:FF:000433">
    <property type="entry name" value="Estrogen sulfotransferase"/>
    <property type="match status" value="1"/>
</dbReference>
<dbReference type="GeneTree" id="ENSGT00940000156772"/>
<gene>
    <name evidence="8" type="primary">LOC108927496</name>
</gene>
<dbReference type="GO" id="GO:0006805">
    <property type="term" value="P:xenobiotic metabolic process"/>
    <property type="evidence" value="ECO:0007669"/>
    <property type="project" value="UniProtKB-ARBA"/>
</dbReference>
<proteinExistence type="inferred from homology"/>
<comment type="similarity">
    <text evidence="2 6">Belongs to the sulfotransferase 1 family.</text>
</comment>
<keyword evidence="3" id="KW-0963">Cytoplasm</keyword>
<dbReference type="KEGG" id="sfm:108927496"/>
<keyword evidence="9" id="KW-1185">Reference proteome</keyword>
<dbReference type="InterPro" id="IPR027417">
    <property type="entry name" value="P-loop_NTPase"/>
</dbReference>
<evidence type="ECO:0000256" key="4">
    <source>
        <dbReference type="ARBA" id="ARBA00022679"/>
    </source>
</evidence>
<evidence type="ECO:0000256" key="6">
    <source>
        <dbReference type="RuleBase" id="RU361155"/>
    </source>
</evidence>
<dbReference type="Gene3D" id="3.40.50.300">
    <property type="entry name" value="P-loop containing nucleotide triphosphate hydrolases"/>
    <property type="match status" value="1"/>
</dbReference>
<comment type="subcellular location">
    <subcellularLocation>
        <location evidence="1">Cytoplasm</location>
    </subcellularLocation>
</comment>
<dbReference type="Ensembl" id="ENSSFOT00015006653.2">
    <property type="protein sequence ID" value="ENSSFOP00015006549.2"/>
    <property type="gene ID" value="ENSSFOG00015004321.2"/>
</dbReference>
<sequence length="298" mass="35220">MAQQEYKALSDKMFTYKGMVLPLLNSHEVTKEYLDSLEHFEIRDSDVFVVTFPKSGTVWTQRIITLLYNDDFPEDVDLETSKRMPWLEVLEKGQDYNTRRSPRLFCTHLQEHLVPRGLHKKKSKVIYVVRNPKDILVSYHHFSKFLLTLEQHKNMEETLEKFLCGWMVGGSWFDHVRGWYNNCDKYNILFISYEEMIKDLRSAVVKISEFLGKSFSDAAIDKVVERVAFKNMKSDPKANYEFLPENIKGKGKFLRKGTIGDWKNYLTVSLNERFDKAFQERMKDVPLSFIWDITELHS</sequence>
<dbReference type="InterPro" id="IPR000863">
    <property type="entry name" value="Sulfotransferase_dom"/>
</dbReference>
<evidence type="ECO:0000313" key="9">
    <source>
        <dbReference type="Proteomes" id="UP000694397"/>
    </source>
</evidence>
<accession>A0A8C9R4E7</accession>
<evidence type="ECO:0000259" key="7">
    <source>
        <dbReference type="Pfam" id="PF00685"/>
    </source>
</evidence>
<keyword evidence="4 6" id="KW-0808">Transferase</keyword>
<dbReference type="Proteomes" id="UP000694397">
    <property type="component" value="Chromosome 20"/>
</dbReference>
<dbReference type="PANTHER" id="PTHR11783">
    <property type="entry name" value="SULFOTRANSFERASE SULT"/>
    <property type="match status" value="1"/>
</dbReference>
<dbReference type="GO" id="GO:0005737">
    <property type="term" value="C:cytoplasm"/>
    <property type="evidence" value="ECO:0007669"/>
    <property type="project" value="UniProtKB-SubCell"/>
</dbReference>
<dbReference type="SUPFAM" id="SSF52540">
    <property type="entry name" value="P-loop containing nucleoside triphosphate hydrolases"/>
    <property type="match status" value="1"/>
</dbReference>
<evidence type="ECO:0000256" key="1">
    <source>
        <dbReference type="ARBA" id="ARBA00004496"/>
    </source>
</evidence>
<dbReference type="GO" id="GO:0008146">
    <property type="term" value="F:sulfotransferase activity"/>
    <property type="evidence" value="ECO:0007669"/>
    <property type="project" value="InterPro"/>
</dbReference>
<dbReference type="Pfam" id="PF00685">
    <property type="entry name" value="Sulfotransfer_1"/>
    <property type="match status" value="1"/>
</dbReference>
<evidence type="ECO:0000313" key="8">
    <source>
        <dbReference type="Ensembl" id="ENSSFOP00015006549.2"/>
    </source>
</evidence>
<evidence type="ECO:0000256" key="5">
    <source>
        <dbReference type="ARBA" id="ARBA00022939"/>
    </source>
</evidence>
<dbReference type="OrthoDB" id="205623at2759"/>
<protein>
    <recommendedName>
        <fullName evidence="6">Sulfotransferase</fullName>
        <ecNumber evidence="6">2.8.2.-</ecNumber>
    </recommendedName>
</protein>
<dbReference type="GeneID" id="108927496"/>
<evidence type="ECO:0000256" key="2">
    <source>
        <dbReference type="ARBA" id="ARBA00005771"/>
    </source>
</evidence>
<organism evidence="8 9">
    <name type="scientific">Scleropages formosus</name>
    <name type="common">Asian bonytongue</name>
    <name type="synonym">Osteoglossum formosum</name>
    <dbReference type="NCBI Taxonomy" id="113540"/>
    <lineage>
        <taxon>Eukaryota</taxon>
        <taxon>Metazoa</taxon>
        <taxon>Chordata</taxon>
        <taxon>Craniata</taxon>
        <taxon>Vertebrata</taxon>
        <taxon>Euteleostomi</taxon>
        <taxon>Actinopterygii</taxon>
        <taxon>Neopterygii</taxon>
        <taxon>Teleostei</taxon>
        <taxon>Osteoglossocephala</taxon>
        <taxon>Osteoglossomorpha</taxon>
        <taxon>Osteoglossiformes</taxon>
        <taxon>Osteoglossidae</taxon>
        <taxon>Scleropages</taxon>
    </lineage>
</organism>
<dbReference type="AlphaFoldDB" id="A0A8C9R4E7"/>
<dbReference type="GO" id="GO:0006584">
    <property type="term" value="P:catecholamine metabolic process"/>
    <property type="evidence" value="ECO:0007669"/>
    <property type="project" value="UniProtKB-KW"/>
</dbReference>
<feature type="domain" description="Sulfotransferase" evidence="7">
    <location>
        <begin position="44"/>
        <end position="285"/>
    </location>
</feature>
<dbReference type="EC" id="2.8.2.-" evidence="6"/>
<reference evidence="8" key="3">
    <citation type="submission" date="2025-09" db="UniProtKB">
        <authorList>
            <consortium name="Ensembl"/>
        </authorList>
    </citation>
    <scope>IDENTIFICATION</scope>
</reference>
<keyword evidence="5" id="KW-0128">Catecholamine metabolism</keyword>
<reference evidence="8 9" key="1">
    <citation type="submission" date="2019-04" db="EMBL/GenBank/DDBJ databases">
        <authorList>
            <consortium name="Wellcome Sanger Institute Data Sharing"/>
        </authorList>
    </citation>
    <scope>NUCLEOTIDE SEQUENCE [LARGE SCALE GENOMIC DNA]</scope>
</reference>
<evidence type="ECO:0000256" key="3">
    <source>
        <dbReference type="ARBA" id="ARBA00022490"/>
    </source>
</evidence>